<dbReference type="InterPro" id="IPR001303">
    <property type="entry name" value="Aldolase_II/adducin_N"/>
</dbReference>
<evidence type="ECO:0000259" key="3">
    <source>
        <dbReference type="SMART" id="SM01007"/>
    </source>
</evidence>
<dbReference type="InterPro" id="IPR050197">
    <property type="entry name" value="Aldolase_class_II_sugar_metab"/>
</dbReference>
<protein>
    <submittedName>
        <fullName evidence="4">Class II aldolase/adducin family protein</fullName>
    </submittedName>
</protein>
<dbReference type="SUPFAM" id="SSF53639">
    <property type="entry name" value="AraD/HMP-PK domain-like"/>
    <property type="match status" value="1"/>
</dbReference>
<dbReference type="PANTHER" id="PTHR22789">
    <property type="entry name" value="FUCULOSE PHOSPHATE ALDOLASE"/>
    <property type="match status" value="1"/>
</dbReference>
<organism evidence="4">
    <name type="scientific">Thiomonas intermedia (strain K12)</name>
    <name type="common">Thiobacillus intermedius</name>
    <dbReference type="NCBI Taxonomy" id="75379"/>
    <lineage>
        <taxon>Bacteria</taxon>
        <taxon>Pseudomonadati</taxon>
        <taxon>Pseudomonadota</taxon>
        <taxon>Betaproteobacteria</taxon>
        <taxon>Burkholderiales</taxon>
        <taxon>Thiomonas</taxon>
    </lineage>
</organism>
<dbReference type="PANTHER" id="PTHR22789:SF0">
    <property type="entry name" value="3-OXO-TETRONATE 4-PHOSPHATE DECARBOXYLASE-RELATED"/>
    <property type="match status" value="1"/>
</dbReference>
<dbReference type="BioCyc" id="TINT75379:TINT_RS12385-MONOMER"/>
<dbReference type="EMBL" id="CP002021">
    <property type="protein sequence ID" value="ADG31817.1"/>
    <property type="molecule type" value="Genomic_DNA"/>
</dbReference>
<dbReference type="AlphaFoldDB" id="D5X5C4"/>
<dbReference type="STRING" id="75379.Tint_2471"/>
<dbReference type="InterPro" id="IPR036409">
    <property type="entry name" value="Aldolase_II/adducin_N_sf"/>
</dbReference>
<keyword evidence="1" id="KW-0479">Metal-binding</keyword>
<gene>
    <name evidence="4" type="ordered locus">Tint_2471</name>
</gene>
<dbReference type="Pfam" id="PF00596">
    <property type="entry name" value="Aldolase_II"/>
    <property type="match status" value="1"/>
</dbReference>
<dbReference type="KEGG" id="tin:Tint_2471"/>
<evidence type="ECO:0000313" key="4">
    <source>
        <dbReference type="EMBL" id="ADG31817.1"/>
    </source>
</evidence>
<dbReference type="eggNOG" id="COG0235">
    <property type="taxonomic scope" value="Bacteria"/>
</dbReference>
<dbReference type="GO" id="GO:0005829">
    <property type="term" value="C:cytosol"/>
    <property type="evidence" value="ECO:0007669"/>
    <property type="project" value="TreeGrafter"/>
</dbReference>
<dbReference type="GO" id="GO:0046872">
    <property type="term" value="F:metal ion binding"/>
    <property type="evidence" value="ECO:0007669"/>
    <property type="project" value="UniProtKB-KW"/>
</dbReference>
<feature type="domain" description="Class II aldolase/adducin N-terminal" evidence="3">
    <location>
        <begin position="16"/>
        <end position="205"/>
    </location>
</feature>
<sequence length="231" mass="24396">MNTRPTLAPESSTPIAQACSALHAAYAKGWITHRDGNISVSDAAGDGFWISQSGVIKAQLNVAQMLHVPADRLVPGRAITAPAGASGEFALHQLLQALLPAGFNTVLHLHPTHIVAAMFANWDLRVLSEQFPEVTRYTRVGSNVPPLAATSEELARACAASFAPPQSDMPHIVGLDRHGCVAIGHSPFDAFEHVERLEHVCQMVLASGARHTAIAQTVASGIKAAQAIQTA</sequence>
<dbReference type="GO" id="GO:0019323">
    <property type="term" value="P:pentose catabolic process"/>
    <property type="evidence" value="ECO:0007669"/>
    <property type="project" value="TreeGrafter"/>
</dbReference>
<evidence type="ECO:0000256" key="1">
    <source>
        <dbReference type="ARBA" id="ARBA00022723"/>
    </source>
</evidence>
<accession>D5X5C4</accession>
<name>D5X5C4_THIK1</name>
<dbReference type="Gene3D" id="3.40.225.10">
    <property type="entry name" value="Class II aldolase/adducin N-terminal domain"/>
    <property type="match status" value="1"/>
</dbReference>
<dbReference type="SMART" id="SM01007">
    <property type="entry name" value="Aldolase_II"/>
    <property type="match status" value="1"/>
</dbReference>
<dbReference type="GO" id="GO:0016832">
    <property type="term" value="F:aldehyde-lyase activity"/>
    <property type="evidence" value="ECO:0007669"/>
    <property type="project" value="TreeGrafter"/>
</dbReference>
<reference evidence="4" key="1">
    <citation type="submission" date="2010-04" db="EMBL/GenBank/DDBJ databases">
        <title>Complete sequence of Thiomonas intermedia K12.</title>
        <authorList>
            <consortium name="US DOE Joint Genome Institute"/>
            <person name="Lucas S."/>
            <person name="Copeland A."/>
            <person name="Lapidus A."/>
            <person name="Cheng J.-F."/>
            <person name="Bruce D."/>
            <person name="Goodwin L."/>
            <person name="Pitluck S."/>
            <person name="Davenport K."/>
            <person name="Detter J.C."/>
            <person name="Han C."/>
            <person name="Tapia R."/>
            <person name="Land M."/>
            <person name="Hauser L."/>
            <person name="Kyrpides N."/>
            <person name="Ovchinnikova G."/>
            <person name="Kerfeld C.A."/>
            <person name="Cannon G.C."/>
            <person name="Heinhorst S."/>
            <person name="Woyke T."/>
        </authorList>
    </citation>
    <scope>NUCLEOTIDE SEQUENCE [LARGE SCALE GENOMIC DNA]</scope>
    <source>
        <strain evidence="4">K12</strain>
    </source>
</reference>
<evidence type="ECO:0000256" key="2">
    <source>
        <dbReference type="ARBA" id="ARBA00023239"/>
    </source>
</evidence>
<dbReference type="HOGENOM" id="CLU_006033_3_1_4"/>
<proteinExistence type="predicted"/>
<keyword evidence="2" id="KW-0456">Lyase</keyword>